<evidence type="ECO:0000256" key="2">
    <source>
        <dbReference type="SAM" id="Phobius"/>
    </source>
</evidence>
<dbReference type="EMBL" id="PJEX01000032">
    <property type="protein sequence ID" value="TKW57926.1"/>
    <property type="molecule type" value="Genomic_DNA"/>
</dbReference>
<organism evidence="3 4">
    <name type="scientific">Colletotrichum tanaceti</name>
    <dbReference type="NCBI Taxonomy" id="1306861"/>
    <lineage>
        <taxon>Eukaryota</taxon>
        <taxon>Fungi</taxon>
        <taxon>Dikarya</taxon>
        <taxon>Ascomycota</taxon>
        <taxon>Pezizomycotina</taxon>
        <taxon>Sordariomycetes</taxon>
        <taxon>Hypocreomycetidae</taxon>
        <taxon>Glomerellales</taxon>
        <taxon>Glomerellaceae</taxon>
        <taxon>Colletotrichum</taxon>
        <taxon>Colletotrichum destructivum species complex</taxon>
    </lineage>
</organism>
<dbReference type="Proteomes" id="UP000310108">
    <property type="component" value="Unassembled WGS sequence"/>
</dbReference>
<sequence>MSTAPCCGLVSRRLFTLVPVPVPALVLVLVLVLVRDTDTGTGTGQAFGLSMWRLPRRDASSSLKEPRLVPVQRPDHRDLGIRVLIRVSTVESRPLPTDTCRGRRHGSGLVFPALAPELPLADLKDITPSTPMIVSPLFWVMEPQLTVPKTSFRSRERLDRGPGMPRPGAPAMSSQVPIVAGGSRPMRE</sequence>
<evidence type="ECO:0000256" key="1">
    <source>
        <dbReference type="SAM" id="MobiDB-lite"/>
    </source>
</evidence>
<proteinExistence type="predicted"/>
<keyword evidence="2" id="KW-0812">Transmembrane</keyword>
<gene>
    <name evidence="3" type="ORF">CTA1_3084</name>
</gene>
<feature type="transmembrane region" description="Helical" evidence="2">
    <location>
        <begin position="14"/>
        <end position="34"/>
    </location>
</feature>
<evidence type="ECO:0000313" key="4">
    <source>
        <dbReference type="Proteomes" id="UP000310108"/>
    </source>
</evidence>
<name>A0A4V6DHU0_9PEZI</name>
<feature type="region of interest" description="Disordered" evidence="1">
    <location>
        <begin position="150"/>
        <end position="188"/>
    </location>
</feature>
<keyword evidence="2" id="KW-0472">Membrane</keyword>
<accession>A0A4V6DHU0</accession>
<keyword evidence="4" id="KW-1185">Reference proteome</keyword>
<protein>
    <submittedName>
        <fullName evidence="3">Uncharacterized protein</fullName>
    </submittedName>
</protein>
<comment type="caution">
    <text evidence="3">The sequence shown here is derived from an EMBL/GenBank/DDBJ whole genome shotgun (WGS) entry which is preliminary data.</text>
</comment>
<dbReference type="AlphaFoldDB" id="A0A4V6DHU0"/>
<keyword evidence="2" id="KW-1133">Transmembrane helix</keyword>
<reference evidence="3 4" key="1">
    <citation type="journal article" date="2019" name="PLoS ONE">
        <title>Comparative genome analysis indicates high evolutionary potential of pathogenicity genes in Colletotrichum tanaceti.</title>
        <authorList>
            <person name="Lelwala R.V."/>
            <person name="Korhonen P.K."/>
            <person name="Young N.D."/>
            <person name="Scott J.B."/>
            <person name="Ades P.A."/>
            <person name="Gasser R.B."/>
            <person name="Taylor P.W.J."/>
        </authorList>
    </citation>
    <scope>NUCLEOTIDE SEQUENCE [LARGE SCALE GENOMIC DNA]</scope>
    <source>
        <strain evidence="3">BRIP57314</strain>
    </source>
</reference>
<evidence type="ECO:0000313" key="3">
    <source>
        <dbReference type="EMBL" id="TKW57926.1"/>
    </source>
</evidence>